<evidence type="ECO:0000313" key="1">
    <source>
        <dbReference type="EMBL" id="CAK9169117.1"/>
    </source>
</evidence>
<comment type="caution">
    <text evidence="1">The sequence shown here is derived from an EMBL/GenBank/DDBJ whole genome shotgun (WGS) entry which is preliminary data.</text>
</comment>
<organism evidence="1 2">
    <name type="scientific">Ilex paraguariensis</name>
    <name type="common">yerba mate</name>
    <dbReference type="NCBI Taxonomy" id="185542"/>
    <lineage>
        <taxon>Eukaryota</taxon>
        <taxon>Viridiplantae</taxon>
        <taxon>Streptophyta</taxon>
        <taxon>Embryophyta</taxon>
        <taxon>Tracheophyta</taxon>
        <taxon>Spermatophyta</taxon>
        <taxon>Magnoliopsida</taxon>
        <taxon>eudicotyledons</taxon>
        <taxon>Gunneridae</taxon>
        <taxon>Pentapetalae</taxon>
        <taxon>asterids</taxon>
        <taxon>campanulids</taxon>
        <taxon>Aquifoliales</taxon>
        <taxon>Aquifoliaceae</taxon>
        <taxon>Ilex</taxon>
    </lineage>
</organism>
<dbReference type="InterPro" id="IPR036770">
    <property type="entry name" value="Ankyrin_rpt-contain_sf"/>
</dbReference>
<accession>A0ABC8TI54</accession>
<proteinExistence type="predicted"/>
<dbReference type="PANTHER" id="PTHR24121:SF15">
    <property type="entry name" value="ANKYRIN REPEAT PROTEIN"/>
    <property type="match status" value="1"/>
</dbReference>
<name>A0ABC8TI54_9AQUA</name>
<dbReference type="SUPFAM" id="SSF48403">
    <property type="entry name" value="Ankyrin repeat"/>
    <property type="match status" value="1"/>
</dbReference>
<gene>
    <name evidence="1" type="ORF">ILEXP_LOCUS38561</name>
</gene>
<dbReference type="AlphaFoldDB" id="A0ABC8TI54"/>
<evidence type="ECO:0000313" key="2">
    <source>
        <dbReference type="Proteomes" id="UP001642360"/>
    </source>
</evidence>
<keyword evidence="2" id="KW-1185">Reference proteome</keyword>
<protein>
    <submittedName>
        <fullName evidence="1">Uncharacterized protein</fullName>
    </submittedName>
</protein>
<reference evidence="1 2" key="1">
    <citation type="submission" date="2024-02" db="EMBL/GenBank/DDBJ databases">
        <authorList>
            <person name="Vignale AGUSTIN F."/>
            <person name="Sosa J E."/>
            <person name="Modenutti C."/>
        </authorList>
    </citation>
    <scope>NUCLEOTIDE SEQUENCE [LARGE SCALE GENOMIC DNA]</scope>
</reference>
<dbReference type="Gene3D" id="1.25.40.20">
    <property type="entry name" value="Ankyrin repeat-containing domain"/>
    <property type="match status" value="1"/>
</dbReference>
<sequence>MESSATEFSTLLHHTKAYKFASEDTAESLEFFCNFWRDEGAVPIDQRGDTVLHLLAIKGKVAALGYLLRADHLLDDMLLRKHANSNTALHEGARSGQKVVAEIMVTKKPDLVFQRNDLNETPLFLAAVSGGTMAPQFFMLPLRENVTGPPKHI</sequence>
<dbReference type="Proteomes" id="UP001642360">
    <property type="component" value="Unassembled WGS sequence"/>
</dbReference>
<dbReference type="EMBL" id="CAUOFW020005247">
    <property type="protein sequence ID" value="CAK9169117.1"/>
    <property type="molecule type" value="Genomic_DNA"/>
</dbReference>
<dbReference type="PANTHER" id="PTHR24121">
    <property type="entry name" value="NO MECHANORECEPTOR POTENTIAL C, ISOFORM D-RELATED"/>
    <property type="match status" value="1"/>
</dbReference>